<evidence type="ECO:0000256" key="7">
    <source>
        <dbReference type="ARBA" id="ARBA00023242"/>
    </source>
</evidence>
<evidence type="ECO:0000256" key="5">
    <source>
        <dbReference type="ARBA" id="ARBA00022989"/>
    </source>
</evidence>
<protein>
    <submittedName>
        <fullName evidence="9">Uncharacterized protein</fullName>
    </submittedName>
</protein>
<dbReference type="PANTHER" id="PTHR13598:SF1">
    <property type="entry name" value="AT07567P-RELATED"/>
    <property type="match status" value="1"/>
</dbReference>
<reference evidence="9 10" key="1">
    <citation type="submission" date="2019-01" db="EMBL/GenBank/DDBJ databases">
        <title>Nuclear Genome Assembly of the Microalgal Biofuel strain Nannochloropsis salina CCMP1776.</title>
        <authorList>
            <person name="Hovde B."/>
        </authorList>
    </citation>
    <scope>NUCLEOTIDE SEQUENCE [LARGE SCALE GENOMIC DNA]</scope>
    <source>
        <strain evidence="9 10">CCMP1776</strain>
    </source>
</reference>
<evidence type="ECO:0000313" key="9">
    <source>
        <dbReference type="EMBL" id="TFJ87080.1"/>
    </source>
</evidence>
<comment type="caution">
    <text evidence="9">The sequence shown here is derived from an EMBL/GenBank/DDBJ whole genome shotgun (WGS) entry which is preliminary data.</text>
</comment>
<keyword evidence="5 8" id="KW-1133">Transmembrane helix</keyword>
<evidence type="ECO:0000313" key="10">
    <source>
        <dbReference type="Proteomes" id="UP000355283"/>
    </source>
</evidence>
<dbReference type="PANTHER" id="PTHR13598">
    <property type="entry name" value="AT07567P-RELATED"/>
    <property type="match status" value="1"/>
</dbReference>
<keyword evidence="10" id="KW-1185">Reference proteome</keyword>
<comment type="similarity">
    <text evidence="2">Belongs to the NEMP family.</text>
</comment>
<sequence>MPAPWLRAQYFNSSRLFFATTGAGGGAGCTFETTAESAESVPVLDECLNEDLPQAPKKVEVEARPRAPRLGDVVANVKNKVPVEVPGWFAGMWSSMRQIAAPHVQKVIEYGGEMLRPGEEIVDRCKSRRKTRTSSTEGGLDACALLDVSWSLGRQLGALSSNASSRTAWWLAREVPRVILPFHLLWVDVAVDISPVTSSDVASIILHQRPYWVVQACDVFSAFFGRVLQRLPMLDFLMNARYDKLYMHDPACPLVQVDGLVSRAPLTPDGFCETRPCQGESSITGQSPPGEHASYCECDLPTGYCRLRVEPLRDFQVLIDEPLASKRFAAHASSEVAWVTVPEWLPPWARLTLQGLFPRYLFNFLVGIILVYSAETLAESRLFHAGIAALLGLFSGLVLAGLLLNHVFRTVRRLEPFSGLATLLTSATAMLLYQRLGRHSLLPLTQQLLGALWADGKGQLVIVACALLGVGLTWGMGWFLETEEEAKERPGWLHLYFNGQHNIRVALTAVALFFLWRAVPTPDLGVLLLLLVLTRGIWGHALHRLHMYLHRSPQTHRFLARASTFAPAGSWRSERRPRARIGDEVEEEEEEENYTTRELQKLRAYVQRSPEATHRVRHGKMDLARFREGGEDFLVEEEEEDAERGWEGRRVGCCVQ</sequence>
<name>A0A4D9D6J3_9STRA</name>
<feature type="transmembrane region" description="Helical" evidence="8">
    <location>
        <begin position="360"/>
        <end position="377"/>
    </location>
</feature>
<feature type="transmembrane region" description="Helical" evidence="8">
    <location>
        <begin position="417"/>
        <end position="436"/>
    </location>
</feature>
<gene>
    <name evidence="9" type="ORF">NSK_001414</name>
</gene>
<evidence type="ECO:0000256" key="3">
    <source>
        <dbReference type="ARBA" id="ARBA00022692"/>
    </source>
</evidence>
<evidence type="ECO:0000256" key="1">
    <source>
        <dbReference type="ARBA" id="ARBA00004575"/>
    </source>
</evidence>
<feature type="transmembrane region" description="Helical" evidence="8">
    <location>
        <begin position="383"/>
        <end position="405"/>
    </location>
</feature>
<feature type="transmembrane region" description="Helical" evidence="8">
    <location>
        <begin position="524"/>
        <end position="542"/>
    </location>
</feature>
<feature type="transmembrane region" description="Helical" evidence="8">
    <location>
        <begin position="501"/>
        <end position="518"/>
    </location>
</feature>
<dbReference type="AlphaFoldDB" id="A0A4D9D6J3"/>
<dbReference type="OrthoDB" id="10303116at2759"/>
<organism evidence="9 10">
    <name type="scientific">Nannochloropsis salina CCMP1776</name>
    <dbReference type="NCBI Taxonomy" id="1027361"/>
    <lineage>
        <taxon>Eukaryota</taxon>
        <taxon>Sar</taxon>
        <taxon>Stramenopiles</taxon>
        <taxon>Ochrophyta</taxon>
        <taxon>Eustigmatophyceae</taxon>
        <taxon>Eustigmatales</taxon>
        <taxon>Monodopsidaceae</taxon>
        <taxon>Microchloropsis</taxon>
        <taxon>Microchloropsis salina</taxon>
    </lineage>
</organism>
<accession>A0A4D9D6J3</accession>
<dbReference type="InterPro" id="IPR019358">
    <property type="entry name" value="NEMP_fam"/>
</dbReference>
<feature type="transmembrane region" description="Helical" evidence="8">
    <location>
        <begin position="456"/>
        <end position="480"/>
    </location>
</feature>
<comment type="subcellular location">
    <subcellularLocation>
        <location evidence="1">Nucleus inner membrane</location>
        <topology evidence="1">Multi-pass membrane protein</topology>
        <orientation evidence="1">Nucleoplasmic side</orientation>
    </subcellularLocation>
</comment>
<dbReference type="EMBL" id="SDOX01000006">
    <property type="protein sequence ID" value="TFJ87080.1"/>
    <property type="molecule type" value="Genomic_DNA"/>
</dbReference>
<dbReference type="PROSITE" id="PS51257">
    <property type="entry name" value="PROKAR_LIPOPROTEIN"/>
    <property type="match status" value="1"/>
</dbReference>
<evidence type="ECO:0000256" key="4">
    <source>
        <dbReference type="ARBA" id="ARBA00022729"/>
    </source>
</evidence>
<keyword evidence="7" id="KW-0539">Nucleus</keyword>
<dbReference type="Proteomes" id="UP000355283">
    <property type="component" value="Unassembled WGS sequence"/>
</dbReference>
<proteinExistence type="inferred from homology"/>
<evidence type="ECO:0000256" key="6">
    <source>
        <dbReference type="ARBA" id="ARBA00023136"/>
    </source>
</evidence>
<evidence type="ECO:0000256" key="8">
    <source>
        <dbReference type="SAM" id="Phobius"/>
    </source>
</evidence>
<dbReference type="GO" id="GO:0005637">
    <property type="term" value="C:nuclear inner membrane"/>
    <property type="evidence" value="ECO:0007669"/>
    <property type="project" value="UniProtKB-SubCell"/>
</dbReference>
<keyword evidence="4" id="KW-0732">Signal</keyword>
<evidence type="ECO:0000256" key="2">
    <source>
        <dbReference type="ARBA" id="ARBA00005748"/>
    </source>
</evidence>
<keyword evidence="6 8" id="KW-0472">Membrane</keyword>
<keyword evidence="3 8" id="KW-0812">Transmembrane</keyword>